<dbReference type="PANTHER" id="PTHR31683:SF18">
    <property type="entry name" value="PECTATE LYASE 21-RELATED"/>
    <property type="match status" value="1"/>
</dbReference>
<dbReference type="EMBL" id="JX964998">
    <property type="protein sequence ID" value="AGC13165.1"/>
    <property type="molecule type" value="Genomic_DNA"/>
</dbReference>
<dbReference type="InterPro" id="IPR012334">
    <property type="entry name" value="Pectin_lyas_fold"/>
</dbReference>
<evidence type="ECO:0000256" key="4">
    <source>
        <dbReference type="ARBA" id="ARBA00022729"/>
    </source>
</evidence>
<dbReference type="InterPro" id="IPR002022">
    <property type="entry name" value="Pec_lyase"/>
</dbReference>
<dbReference type="Gene3D" id="2.160.20.10">
    <property type="entry name" value="Single-stranded right-handed beta-helix, Pectin lyase-like"/>
    <property type="match status" value="1"/>
</dbReference>
<reference evidence="9" key="1">
    <citation type="submission" date="2012-10" db="EMBL/GenBank/DDBJ databases">
        <authorList>
            <person name="Liu Z."/>
            <person name="Cheng L."/>
            <person name="Duan S."/>
            <person name="Feng X."/>
            <person name="Zheng X."/>
            <person name="Zheng K."/>
        </authorList>
    </citation>
    <scope>NUCLEOTIDE SEQUENCE</scope>
    <source>
        <strain evidence="9">DCE-01</strain>
    </source>
</reference>
<feature type="domain" description="Pectate lyase" evidence="8">
    <location>
        <begin position="61"/>
        <end position="297"/>
    </location>
</feature>
<dbReference type="Pfam" id="PF00544">
    <property type="entry name" value="Pectate_lyase_4"/>
    <property type="match status" value="1"/>
</dbReference>
<feature type="chain" id="PRO_5003982921" evidence="7">
    <location>
        <begin position="36"/>
        <end position="387"/>
    </location>
</feature>
<dbReference type="AlphaFoldDB" id="L7S120"/>
<protein>
    <submittedName>
        <fullName evidence="9">Pectate lyase</fullName>
        <ecNumber evidence="9">4.2.2.2</ecNumber>
    </submittedName>
</protein>
<evidence type="ECO:0000256" key="6">
    <source>
        <dbReference type="RuleBase" id="RU361173"/>
    </source>
</evidence>
<accession>L7S120</accession>
<dbReference type="GO" id="GO:0005576">
    <property type="term" value="C:extracellular region"/>
    <property type="evidence" value="ECO:0007669"/>
    <property type="project" value="UniProtKB-SubCell"/>
</dbReference>
<evidence type="ECO:0000256" key="5">
    <source>
        <dbReference type="ARBA" id="ARBA00023239"/>
    </source>
</evidence>
<evidence type="ECO:0000259" key="8">
    <source>
        <dbReference type="SMART" id="SM00656"/>
    </source>
</evidence>
<feature type="signal peptide" evidence="7">
    <location>
        <begin position="1"/>
        <end position="35"/>
    </location>
</feature>
<evidence type="ECO:0000256" key="2">
    <source>
        <dbReference type="ARBA" id="ARBA00005220"/>
    </source>
</evidence>
<comment type="subcellular location">
    <subcellularLocation>
        <location evidence="1 6">Secreted</location>
    </subcellularLocation>
</comment>
<dbReference type="PANTHER" id="PTHR31683">
    <property type="entry name" value="PECTATE LYASE 18-RELATED"/>
    <property type="match status" value="1"/>
</dbReference>
<keyword evidence="6" id="KW-0624">Polysaccharide degradation</keyword>
<dbReference type="InterPro" id="IPR011050">
    <property type="entry name" value="Pectin_lyase_fold/virulence"/>
</dbReference>
<proteinExistence type="inferred from homology"/>
<evidence type="ECO:0000256" key="3">
    <source>
        <dbReference type="ARBA" id="ARBA00022525"/>
    </source>
</evidence>
<keyword evidence="4 7" id="KW-0732">Signal</keyword>
<dbReference type="SUPFAM" id="SSF51126">
    <property type="entry name" value="Pectin lyase-like"/>
    <property type="match status" value="1"/>
</dbReference>
<dbReference type="SMR" id="L7S120"/>
<name>L7S120_9GAMM</name>
<dbReference type="EC" id="4.2.2.2" evidence="9"/>
<comment type="similarity">
    <text evidence="6">Belongs to the polysaccharide lyase 1 family.</text>
</comment>
<dbReference type="InterPro" id="IPR045032">
    <property type="entry name" value="PEL"/>
</dbReference>
<organism evidence="9">
    <name type="scientific">Dickeya sp. DCE-01</name>
    <dbReference type="NCBI Taxonomy" id="1277493"/>
    <lineage>
        <taxon>Bacteria</taxon>
        <taxon>Pseudomonadati</taxon>
        <taxon>Pseudomonadota</taxon>
        <taxon>Gammaproteobacteria</taxon>
        <taxon>Enterobacterales</taxon>
        <taxon>Pectobacteriaceae</taxon>
        <taxon>Dickeya</taxon>
    </lineage>
</organism>
<evidence type="ECO:0000256" key="1">
    <source>
        <dbReference type="ARBA" id="ARBA00004613"/>
    </source>
</evidence>
<keyword evidence="3 6" id="KW-0964">Secreted</keyword>
<sequence>MPISHFSKTGILLMKSFIAPIAAGLLLAFSQSSLAATGGYATTSGGNVTGTVSKTAASMQDIIDIIDAAKLDAKGKKVKGGAYPLVITYTGNEDSLINAAAANICGQWSKDARGVEIKDFTKGITIIGANGSSANFGIWIVNSSDVVVRNMRIGYLPGGAQDGDMFRIDNSPNIWLDHNELFAANHECDGTKDGDTTFESAFDIKKGATYVTISYNYIHGVKKVGLAGFSASDSAERNITYHHNIYNDVNARLPLQRGGNVHAYNNLYTNITSSGLNVRQNGKALVESNWFENAVNPVTSRYDGSNFGTWVLKNNNITKPADFATYNITWTADTKAYVNADSWTSTGTYPTVTYSYSPVSAQCVKDKLANYAGVGKNLAELTSSACK</sequence>
<comment type="pathway">
    <text evidence="2">Glycan metabolism; pectin degradation; 2-dehydro-3-deoxy-D-gluconate from pectin: step 2/5.</text>
</comment>
<keyword evidence="5 6" id="KW-0456">Lyase</keyword>
<dbReference type="GO" id="GO:0000272">
    <property type="term" value="P:polysaccharide catabolic process"/>
    <property type="evidence" value="ECO:0007669"/>
    <property type="project" value="UniProtKB-KW"/>
</dbReference>
<dbReference type="SMART" id="SM00656">
    <property type="entry name" value="Amb_all"/>
    <property type="match status" value="1"/>
</dbReference>
<dbReference type="GO" id="GO:0030570">
    <property type="term" value="F:pectate lyase activity"/>
    <property type="evidence" value="ECO:0007669"/>
    <property type="project" value="UniProtKB-EC"/>
</dbReference>
<evidence type="ECO:0000256" key="7">
    <source>
        <dbReference type="SAM" id="SignalP"/>
    </source>
</evidence>
<evidence type="ECO:0000313" key="9">
    <source>
        <dbReference type="EMBL" id="AGC13165.1"/>
    </source>
</evidence>
<keyword evidence="6" id="KW-0119">Carbohydrate metabolism</keyword>